<feature type="region of interest" description="Disordered" evidence="1">
    <location>
        <begin position="82"/>
        <end position="103"/>
    </location>
</feature>
<dbReference type="EMBL" id="BLXZ01000002">
    <property type="protein sequence ID" value="GFO67468.1"/>
    <property type="molecule type" value="Genomic_DNA"/>
</dbReference>
<proteinExistence type="predicted"/>
<protein>
    <submittedName>
        <fullName evidence="2">Uncharacterized protein</fullName>
    </submittedName>
</protein>
<gene>
    <name evidence="2" type="ORF">GMLC_10470</name>
</gene>
<sequence length="103" mass="10794">MSGTGYGVCRIPQVTNSHCSNPASSGIPQEIIIDRRLGSKNLVTFARTLQIGVRHHPVGPPWQAAGLERAFNTIRNIIGRRASLTGNTGGGDVGPASGITMDS</sequence>
<reference evidence="3" key="1">
    <citation type="submission" date="2020-06" db="EMBL/GenBank/DDBJ databases">
        <title>Draft genomic sequecing of Geomonas sp. Red745.</title>
        <authorList>
            <person name="Itoh H."/>
            <person name="Xu Z.X."/>
            <person name="Ushijima N."/>
            <person name="Masuda Y."/>
            <person name="Shiratori Y."/>
            <person name="Senoo K."/>
        </authorList>
    </citation>
    <scope>NUCLEOTIDE SEQUENCE [LARGE SCALE GENOMIC DNA]</scope>
    <source>
        <strain evidence="3">Red745</strain>
    </source>
</reference>
<evidence type="ECO:0000313" key="2">
    <source>
        <dbReference type="EMBL" id="GFO67468.1"/>
    </source>
</evidence>
<evidence type="ECO:0000313" key="3">
    <source>
        <dbReference type="Proteomes" id="UP000587586"/>
    </source>
</evidence>
<accession>A0A6V8N4H8</accession>
<keyword evidence="3" id="KW-1185">Reference proteome</keyword>
<dbReference type="Proteomes" id="UP000587586">
    <property type="component" value="Unassembled WGS sequence"/>
</dbReference>
<name>A0A6V8N4H8_9BACT</name>
<dbReference type="AlphaFoldDB" id="A0A6V8N4H8"/>
<comment type="caution">
    <text evidence="2">The sequence shown here is derived from an EMBL/GenBank/DDBJ whole genome shotgun (WGS) entry which is preliminary data.</text>
</comment>
<organism evidence="2 3">
    <name type="scientific">Geomonas limicola</name>
    <dbReference type="NCBI Taxonomy" id="2740186"/>
    <lineage>
        <taxon>Bacteria</taxon>
        <taxon>Pseudomonadati</taxon>
        <taxon>Thermodesulfobacteriota</taxon>
        <taxon>Desulfuromonadia</taxon>
        <taxon>Geobacterales</taxon>
        <taxon>Geobacteraceae</taxon>
        <taxon>Geomonas</taxon>
    </lineage>
</organism>
<evidence type="ECO:0000256" key="1">
    <source>
        <dbReference type="SAM" id="MobiDB-lite"/>
    </source>
</evidence>